<gene>
    <name evidence="1" type="ORF">OLEA9_A068472</name>
</gene>
<sequence length="72" mass="8172">QGLNFSDVHNIKHESHFFFFVDFIARSEKELILVASSPSSVRESGDVNEEVGKGFVLIWAIFRGLRGCLWCV</sequence>
<proteinExistence type="predicted"/>
<evidence type="ECO:0000313" key="1">
    <source>
        <dbReference type="EMBL" id="CAA2987393.1"/>
    </source>
</evidence>
<comment type="caution">
    <text evidence="1">The sequence shown here is derived from an EMBL/GenBank/DDBJ whole genome shotgun (WGS) entry which is preliminary data.</text>
</comment>
<dbReference type="Proteomes" id="UP000594638">
    <property type="component" value="Unassembled WGS sequence"/>
</dbReference>
<protein>
    <submittedName>
        <fullName evidence="1">Uncharacterized protein</fullName>
    </submittedName>
</protein>
<reference evidence="1 2" key="1">
    <citation type="submission" date="2019-12" db="EMBL/GenBank/DDBJ databases">
        <authorList>
            <person name="Alioto T."/>
            <person name="Alioto T."/>
            <person name="Gomez Garrido J."/>
        </authorList>
    </citation>
    <scope>NUCLEOTIDE SEQUENCE [LARGE SCALE GENOMIC DNA]</scope>
</reference>
<dbReference type="Gramene" id="OE9A068472T1">
    <property type="protein sequence ID" value="OE9A068472C1"/>
    <property type="gene ID" value="OE9A068472"/>
</dbReference>
<feature type="non-terminal residue" evidence="1">
    <location>
        <position position="1"/>
    </location>
</feature>
<dbReference type="EMBL" id="CACTIH010003922">
    <property type="protein sequence ID" value="CAA2987393.1"/>
    <property type="molecule type" value="Genomic_DNA"/>
</dbReference>
<evidence type="ECO:0000313" key="2">
    <source>
        <dbReference type="Proteomes" id="UP000594638"/>
    </source>
</evidence>
<organism evidence="1 2">
    <name type="scientific">Olea europaea subsp. europaea</name>
    <dbReference type="NCBI Taxonomy" id="158383"/>
    <lineage>
        <taxon>Eukaryota</taxon>
        <taxon>Viridiplantae</taxon>
        <taxon>Streptophyta</taxon>
        <taxon>Embryophyta</taxon>
        <taxon>Tracheophyta</taxon>
        <taxon>Spermatophyta</taxon>
        <taxon>Magnoliopsida</taxon>
        <taxon>eudicotyledons</taxon>
        <taxon>Gunneridae</taxon>
        <taxon>Pentapetalae</taxon>
        <taxon>asterids</taxon>
        <taxon>lamiids</taxon>
        <taxon>Lamiales</taxon>
        <taxon>Oleaceae</taxon>
        <taxon>Oleeae</taxon>
        <taxon>Olea</taxon>
    </lineage>
</organism>
<dbReference type="AlphaFoldDB" id="A0A8S0S6T0"/>
<keyword evidence="2" id="KW-1185">Reference proteome</keyword>
<name>A0A8S0S6T0_OLEEU</name>
<accession>A0A8S0S6T0</accession>